<reference evidence="4 5" key="1">
    <citation type="submission" date="2022-03" db="EMBL/GenBank/DDBJ databases">
        <authorList>
            <person name="Nunn A."/>
            <person name="Chopra R."/>
            <person name="Nunn A."/>
            <person name="Contreras Garrido A."/>
        </authorList>
    </citation>
    <scope>NUCLEOTIDE SEQUENCE [LARGE SCALE GENOMIC DNA]</scope>
</reference>
<dbReference type="SUPFAM" id="SSF54928">
    <property type="entry name" value="RNA-binding domain, RBD"/>
    <property type="match status" value="2"/>
</dbReference>
<accession>A0AAU9RW48</accession>
<dbReference type="PANTHER" id="PTHR23236">
    <property type="entry name" value="EUKARYOTIC TRANSLATION INITIATION FACTOR 4B/4H"/>
    <property type="match status" value="1"/>
</dbReference>
<dbReference type="InterPro" id="IPR000504">
    <property type="entry name" value="RRM_dom"/>
</dbReference>
<feature type="domain" description="RRM" evidence="3">
    <location>
        <begin position="91"/>
        <end position="167"/>
    </location>
</feature>
<dbReference type="AlphaFoldDB" id="A0AAU9RW48"/>
<dbReference type="Proteomes" id="UP000836841">
    <property type="component" value="Chromosome 3"/>
</dbReference>
<dbReference type="PROSITE" id="PS50102">
    <property type="entry name" value="RRM"/>
    <property type="match status" value="1"/>
</dbReference>
<dbReference type="InterPro" id="IPR012677">
    <property type="entry name" value="Nucleotide-bd_a/b_plait_sf"/>
</dbReference>
<keyword evidence="1 2" id="KW-0694">RNA-binding</keyword>
<dbReference type="GO" id="GO:0008143">
    <property type="term" value="F:poly(A) binding"/>
    <property type="evidence" value="ECO:0007669"/>
    <property type="project" value="TreeGrafter"/>
</dbReference>
<evidence type="ECO:0000256" key="1">
    <source>
        <dbReference type="ARBA" id="ARBA00022884"/>
    </source>
</evidence>
<evidence type="ECO:0000313" key="5">
    <source>
        <dbReference type="Proteomes" id="UP000836841"/>
    </source>
</evidence>
<gene>
    <name evidence="4" type="ORF">TAV2_LOCUS8835</name>
</gene>
<organism evidence="4 5">
    <name type="scientific">Thlaspi arvense</name>
    <name type="common">Field penny-cress</name>
    <dbReference type="NCBI Taxonomy" id="13288"/>
    <lineage>
        <taxon>Eukaryota</taxon>
        <taxon>Viridiplantae</taxon>
        <taxon>Streptophyta</taxon>
        <taxon>Embryophyta</taxon>
        <taxon>Tracheophyta</taxon>
        <taxon>Spermatophyta</taxon>
        <taxon>Magnoliopsida</taxon>
        <taxon>eudicotyledons</taxon>
        <taxon>Gunneridae</taxon>
        <taxon>Pentapetalae</taxon>
        <taxon>rosids</taxon>
        <taxon>malvids</taxon>
        <taxon>Brassicales</taxon>
        <taxon>Brassicaceae</taxon>
        <taxon>Thlaspideae</taxon>
        <taxon>Thlaspi</taxon>
    </lineage>
</organism>
<evidence type="ECO:0000259" key="3">
    <source>
        <dbReference type="PROSITE" id="PS50102"/>
    </source>
</evidence>
<evidence type="ECO:0000256" key="2">
    <source>
        <dbReference type="PROSITE-ProRule" id="PRU00176"/>
    </source>
</evidence>
<evidence type="ECO:0000313" key="4">
    <source>
        <dbReference type="EMBL" id="CAH2053322.1"/>
    </source>
</evidence>
<dbReference type="EMBL" id="OU466859">
    <property type="protein sequence ID" value="CAH2053322.1"/>
    <property type="molecule type" value="Genomic_DNA"/>
</dbReference>
<dbReference type="PANTHER" id="PTHR23236:SF103">
    <property type="entry name" value="RNA-BINDING (RRM_RBD_RNP MOTIFS) FAMILY PROTEIN"/>
    <property type="match status" value="1"/>
</dbReference>
<dbReference type="InterPro" id="IPR035979">
    <property type="entry name" value="RBD_domain_sf"/>
</dbReference>
<name>A0AAU9RW48_THLAR</name>
<protein>
    <recommendedName>
        <fullName evidence="3">RRM domain-containing protein</fullName>
    </recommendedName>
</protein>
<proteinExistence type="predicted"/>
<sequence length="265" mass="29701">MWLYWRLASQVISNSFYFRILMNAWSSIGDIKICESIGDISLVGLLPSLEFSMEKNSSEKSVARLKAKEFKLFESEAAMYAFMKETSKPRVRISVEGYDTSLPEEDIKKALIDHFASCGEVFNVTFSEGRVGRAFVILRGDGAEEKALQLDGSDVGGWSARVKVTPEETYYDTRFRFGITVRGYDTSVPADELKSTLIKHFSSCGEITHVYISTLDGKADIYFSREDEEEEALKLDETEVGGCKLAVFPVATAARCDLPRDSDHL</sequence>
<dbReference type="Gene3D" id="3.30.70.330">
    <property type="match status" value="2"/>
</dbReference>
<keyword evidence="5" id="KW-1185">Reference proteome</keyword>